<dbReference type="GO" id="GO:0005634">
    <property type="term" value="C:nucleus"/>
    <property type="evidence" value="ECO:0007669"/>
    <property type="project" value="TreeGrafter"/>
</dbReference>
<dbReference type="InterPro" id="IPR036277">
    <property type="entry name" value="SMC_hinge_sf"/>
</dbReference>
<dbReference type="PANTHER" id="PTHR45916">
    <property type="entry name" value="STRUCTURAL MAINTENANCE OF CHROMOSOMES PROTEIN 5"/>
    <property type="match status" value="1"/>
</dbReference>
<dbReference type="GO" id="GO:0051276">
    <property type="term" value="P:chromosome organization"/>
    <property type="evidence" value="ECO:0007669"/>
    <property type="project" value="InterPro"/>
</dbReference>
<dbReference type="SUPFAM" id="SSF75553">
    <property type="entry name" value="Smc hinge domain"/>
    <property type="match status" value="1"/>
</dbReference>
<dbReference type="PANTHER" id="PTHR45916:SF1">
    <property type="entry name" value="STRUCTURAL MAINTENANCE OF CHROMOSOMES PROTEIN 5"/>
    <property type="match status" value="1"/>
</dbReference>
<evidence type="ECO:0000256" key="1">
    <source>
        <dbReference type="ARBA" id="ARBA00023054"/>
    </source>
</evidence>
<feature type="non-terminal residue" evidence="3">
    <location>
        <position position="282"/>
    </location>
</feature>
<evidence type="ECO:0000313" key="3">
    <source>
        <dbReference type="EMBL" id="GAH32846.1"/>
    </source>
</evidence>
<dbReference type="GO" id="GO:0003697">
    <property type="term" value="F:single-stranded DNA binding"/>
    <property type="evidence" value="ECO:0007669"/>
    <property type="project" value="TreeGrafter"/>
</dbReference>
<name>X1EHP4_9ZZZZ</name>
<proteinExistence type="predicted"/>
<feature type="coiled-coil region" evidence="2">
    <location>
        <begin position="1"/>
        <end position="35"/>
    </location>
</feature>
<evidence type="ECO:0000256" key="2">
    <source>
        <dbReference type="SAM" id="Coils"/>
    </source>
</evidence>
<keyword evidence="1 2" id="KW-0175">Coiled coil</keyword>
<gene>
    <name evidence="3" type="ORF">S03H2_15337</name>
</gene>
<dbReference type="EMBL" id="BARU01007792">
    <property type="protein sequence ID" value="GAH32846.1"/>
    <property type="molecule type" value="Genomic_DNA"/>
</dbReference>
<protein>
    <recommendedName>
        <fullName evidence="4">SMC hinge domain-containing protein</fullName>
    </recommendedName>
</protein>
<organism evidence="3">
    <name type="scientific">marine sediment metagenome</name>
    <dbReference type="NCBI Taxonomy" id="412755"/>
    <lineage>
        <taxon>unclassified sequences</taxon>
        <taxon>metagenomes</taxon>
        <taxon>ecological metagenomes</taxon>
    </lineage>
</organism>
<evidence type="ECO:0008006" key="4">
    <source>
        <dbReference type="Google" id="ProtNLM"/>
    </source>
</evidence>
<accession>X1EHP4</accession>
<dbReference type="GO" id="GO:0030915">
    <property type="term" value="C:Smc5-Smc6 complex"/>
    <property type="evidence" value="ECO:0007669"/>
    <property type="project" value="TreeGrafter"/>
</dbReference>
<dbReference type="AlphaFoldDB" id="X1EHP4"/>
<sequence length="282" mass="33218">MDELSRKVSEIEELLRKINKQKQRFEDEIKIVKKKKQSIKSSIDKLITEQNDLIRTIKENEVFLEKYNTLTNEKEKHIRSIKENEKRIESTNKDINDIFQSLMDIDHKLEKNKWFLENPSTNLLSQLDTNLKEITVNNLNLSAEIERLEYDKSKKMQKFKVLQTALRDRKIVLSPNINILKEEIKNRELDDRVIGPIIEYLKYDDDLSYAIESVLGERLLNSFIASDWDSLNLLERLKKKYNAYCNIYIPKKVNITPFPKISATGVIGYLAELIKIVNDDVN</sequence>
<dbReference type="GO" id="GO:0005524">
    <property type="term" value="F:ATP binding"/>
    <property type="evidence" value="ECO:0007669"/>
    <property type="project" value="InterPro"/>
</dbReference>
<dbReference type="GO" id="GO:0000724">
    <property type="term" value="P:double-strand break repair via homologous recombination"/>
    <property type="evidence" value="ECO:0007669"/>
    <property type="project" value="TreeGrafter"/>
</dbReference>
<reference evidence="3" key="1">
    <citation type="journal article" date="2014" name="Front. Microbiol.">
        <title>High frequency of phylogenetically diverse reductive dehalogenase-homologous genes in deep subseafloor sedimentary metagenomes.</title>
        <authorList>
            <person name="Kawai M."/>
            <person name="Futagami T."/>
            <person name="Toyoda A."/>
            <person name="Takaki Y."/>
            <person name="Nishi S."/>
            <person name="Hori S."/>
            <person name="Arai W."/>
            <person name="Tsubouchi T."/>
            <person name="Morono Y."/>
            <person name="Uchiyama I."/>
            <person name="Ito T."/>
            <person name="Fujiyama A."/>
            <person name="Inagaki F."/>
            <person name="Takami H."/>
        </authorList>
    </citation>
    <scope>NUCLEOTIDE SEQUENCE</scope>
    <source>
        <strain evidence="3">Expedition CK06-06</strain>
    </source>
</reference>
<comment type="caution">
    <text evidence="3">The sequence shown here is derived from an EMBL/GenBank/DDBJ whole genome shotgun (WGS) entry which is preliminary data.</text>
</comment>